<dbReference type="Pfam" id="PF13561">
    <property type="entry name" value="adh_short_C2"/>
    <property type="match status" value="1"/>
</dbReference>
<name>H8G478_9PSEU</name>
<dbReference type="FunFam" id="3.40.50.720:FF:000084">
    <property type="entry name" value="Short-chain dehydrogenase reductase"/>
    <property type="match status" value="1"/>
</dbReference>
<evidence type="ECO:0000256" key="2">
    <source>
        <dbReference type="ARBA" id="ARBA00023002"/>
    </source>
</evidence>
<dbReference type="RefSeq" id="WP_005445007.1">
    <property type="nucleotide sequence ID" value="NZ_CM001466.1"/>
</dbReference>
<evidence type="ECO:0000313" key="4">
    <source>
        <dbReference type="Proteomes" id="UP000004705"/>
    </source>
</evidence>
<evidence type="ECO:0008006" key="5">
    <source>
        <dbReference type="Google" id="ProtNLM"/>
    </source>
</evidence>
<keyword evidence="4" id="KW-1185">Reference proteome</keyword>
<gene>
    <name evidence="3" type="ORF">SacazDRAFT_04334</name>
</gene>
<dbReference type="Proteomes" id="UP000004705">
    <property type="component" value="Chromosome"/>
</dbReference>
<dbReference type="PROSITE" id="PS00061">
    <property type="entry name" value="ADH_SHORT"/>
    <property type="match status" value="1"/>
</dbReference>
<protein>
    <recommendedName>
        <fullName evidence="5">Short-chain alcohol dehydrogenase like protein</fullName>
    </recommendedName>
</protein>
<evidence type="ECO:0000256" key="1">
    <source>
        <dbReference type="ARBA" id="ARBA00006484"/>
    </source>
</evidence>
<dbReference type="InterPro" id="IPR002347">
    <property type="entry name" value="SDR_fam"/>
</dbReference>
<dbReference type="EMBL" id="CM001466">
    <property type="protein sequence ID" value="EHY91176.1"/>
    <property type="molecule type" value="Genomic_DNA"/>
</dbReference>
<evidence type="ECO:0000313" key="3">
    <source>
        <dbReference type="EMBL" id="EHY91176.1"/>
    </source>
</evidence>
<comment type="similarity">
    <text evidence="1">Belongs to the short-chain dehydrogenases/reductases (SDR) family.</text>
</comment>
<reference evidence="3 4" key="1">
    <citation type="journal article" date="2012" name="Stand. Genomic Sci.">
        <title>Genome sequence of the soil bacterium Saccharomonospora azurea type strain (NA-128(T)).</title>
        <authorList>
            <person name="Klenk H.P."/>
            <person name="Held B."/>
            <person name="Lucas S."/>
            <person name="Lapidus A."/>
            <person name="Copeland A."/>
            <person name="Hammon N."/>
            <person name="Pitluck S."/>
            <person name="Goodwin L.A."/>
            <person name="Han C."/>
            <person name="Tapia R."/>
            <person name="Brambilla E.M."/>
            <person name="Potter G."/>
            <person name="Land M."/>
            <person name="Ivanova N."/>
            <person name="Rohde M."/>
            <person name="Goker M."/>
            <person name="Detter J.C."/>
            <person name="Kyrpides N.C."/>
            <person name="Woyke T."/>
        </authorList>
    </citation>
    <scope>NUCLEOTIDE SEQUENCE [LARGE SCALE GENOMIC DNA]</scope>
    <source>
        <strain evidence="3 4">NA-128</strain>
    </source>
</reference>
<dbReference type="AlphaFoldDB" id="H8G478"/>
<dbReference type="InterPro" id="IPR036291">
    <property type="entry name" value="NAD(P)-bd_dom_sf"/>
</dbReference>
<dbReference type="InterPro" id="IPR020904">
    <property type="entry name" value="Sc_DH/Rdtase_CS"/>
</dbReference>
<sequence>MTRFAGKAALVTGGGSGIGRAIAIALAKEGAAVAVTGRDKDKLAATVGIIQDSGGTAIAVPADVTIASDAAAMVEATVRELGGLHIAVNSAGVLPPGGQVADISEDSWHAAMANLNGTWLSMKYEISHMRDNGGGAIVNLSSAIGSQMTMPYTGAYAASKAGVSVLTRTAAKEYISAGIRVNAVSPGPVETPMSLLPGETEADRAARLAGALPIGRAATVEEVASAVLWLAADESGFTVGHDLVLDGAASN</sequence>
<dbReference type="CDD" id="cd05233">
    <property type="entry name" value="SDR_c"/>
    <property type="match status" value="1"/>
</dbReference>
<dbReference type="PANTHER" id="PTHR42760">
    <property type="entry name" value="SHORT-CHAIN DEHYDROGENASES/REDUCTASES FAMILY MEMBER"/>
    <property type="match status" value="1"/>
</dbReference>
<dbReference type="PRINTS" id="PR00080">
    <property type="entry name" value="SDRFAMILY"/>
</dbReference>
<accession>H8G478</accession>
<dbReference type="HOGENOM" id="CLU_010194_1_0_11"/>
<keyword evidence="2" id="KW-0560">Oxidoreductase</keyword>
<dbReference type="OrthoDB" id="7064009at2"/>
<organism evidence="3 4">
    <name type="scientific">Saccharomonospora azurea NA-128</name>
    <dbReference type="NCBI Taxonomy" id="882081"/>
    <lineage>
        <taxon>Bacteria</taxon>
        <taxon>Bacillati</taxon>
        <taxon>Actinomycetota</taxon>
        <taxon>Actinomycetes</taxon>
        <taxon>Pseudonocardiales</taxon>
        <taxon>Pseudonocardiaceae</taxon>
        <taxon>Saccharomonospora</taxon>
    </lineage>
</organism>
<dbReference type="PRINTS" id="PR00081">
    <property type="entry name" value="GDHRDH"/>
</dbReference>
<dbReference type="Gene3D" id="3.40.50.720">
    <property type="entry name" value="NAD(P)-binding Rossmann-like Domain"/>
    <property type="match status" value="1"/>
</dbReference>
<dbReference type="GO" id="GO:0016616">
    <property type="term" value="F:oxidoreductase activity, acting on the CH-OH group of donors, NAD or NADP as acceptor"/>
    <property type="evidence" value="ECO:0007669"/>
    <property type="project" value="TreeGrafter"/>
</dbReference>
<dbReference type="SUPFAM" id="SSF51735">
    <property type="entry name" value="NAD(P)-binding Rossmann-fold domains"/>
    <property type="match status" value="1"/>
</dbReference>
<proteinExistence type="inferred from homology"/>